<dbReference type="Proteomes" id="UP000005561">
    <property type="component" value="Unassembled WGS sequence"/>
</dbReference>
<organism evidence="5 6">
    <name type="scientific">Marvinbryantia formatexigens DSM 14469</name>
    <dbReference type="NCBI Taxonomy" id="478749"/>
    <lineage>
        <taxon>Bacteria</taxon>
        <taxon>Bacillati</taxon>
        <taxon>Bacillota</taxon>
        <taxon>Clostridia</taxon>
        <taxon>Lachnospirales</taxon>
        <taxon>Lachnospiraceae</taxon>
        <taxon>Marvinbryantia</taxon>
    </lineage>
</organism>
<dbReference type="EMBL" id="ACCL02000006">
    <property type="protein sequence ID" value="EET61412.1"/>
    <property type="molecule type" value="Genomic_DNA"/>
</dbReference>
<gene>
    <name evidence="5" type="ORF">BRYFOR_06587</name>
</gene>
<comment type="caution">
    <text evidence="5">The sequence shown here is derived from an EMBL/GenBank/DDBJ whole genome shotgun (WGS) entry which is preliminary data.</text>
</comment>
<dbReference type="InterPro" id="IPR017896">
    <property type="entry name" value="4Fe4S_Fe-S-bd"/>
</dbReference>
<dbReference type="PANTHER" id="PTHR43193:SF2">
    <property type="entry name" value="POLYFERREDOXIN PROTEIN FWDF"/>
    <property type="match status" value="1"/>
</dbReference>
<dbReference type="Pfam" id="PF13187">
    <property type="entry name" value="Fer4_9"/>
    <property type="match status" value="1"/>
</dbReference>
<proteinExistence type="predicted"/>
<keyword evidence="6" id="KW-1185">Reference proteome</keyword>
<evidence type="ECO:0000256" key="1">
    <source>
        <dbReference type="ARBA" id="ARBA00022723"/>
    </source>
</evidence>
<evidence type="ECO:0000313" key="6">
    <source>
        <dbReference type="Proteomes" id="UP000005561"/>
    </source>
</evidence>
<evidence type="ECO:0000256" key="3">
    <source>
        <dbReference type="ARBA" id="ARBA00023014"/>
    </source>
</evidence>
<evidence type="ECO:0000313" key="5">
    <source>
        <dbReference type="EMBL" id="EET61412.1"/>
    </source>
</evidence>
<keyword evidence="3" id="KW-0411">Iron-sulfur</keyword>
<dbReference type="PROSITE" id="PS51379">
    <property type="entry name" value="4FE4S_FER_2"/>
    <property type="match status" value="2"/>
</dbReference>
<sequence>MKTVCKENMCAGCMACIEKCKVNAITMVDDLYAYNAVIDEKACIGCGACERVCPNVFLAEKKPPIAWHQGWARQEMRKNSSSGGVASAIIKQFVKNGGYVAACLFDKGEFVFQLTNDLNETEMFAGSKYVKSNPVNIYGTVEEKLNAGERVLFIGLPCQVAAVKKSTGNPGNLYTIDLICHGTPSPKLLDMFLKEKRVDMKTIKKISFREKRSFGLRIREKKLAPTGLRDMYTHAFLRGLDYTENCYSCQYARWNRVSDITLGDSWGSELETEEQAKGISLILCQTAKGRELVSRTEITTKPVDIEKAIRSNQQLIRPTEMHKNRRVFFKYIDKGFHKAIKKCSPKFYYKKKLKAILVTLRLMKGNEN</sequence>
<dbReference type="InterPro" id="IPR017900">
    <property type="entry name" value="4Fe4S_Fe_S_CS"/>
</dbReference>
<dbReference type="GO" id="GO:0046872">
    <property type="term" value="F:metal ion binding"/>
    <property type="evidence" value="ECO:0007669"/>
    <property type="project" value="UniProtKB-KW"/>
</dbReference>
<dbReference type="PANTHER" id="PTHR43193">
    <property type="match status" value="1"/>
</dbReference>
<feature type="domain" description="4Fe-4S ferredoxin-type" evidence="4">
    <location>
        <begin position="1"/>
        <end position="30"/>
    </location>
</feature>
<reference evidence="5" key="1">
    <citation type="submission" date="2009-07" db="EMBL/GenBank/DDBJ databases">
        <authorList>
            <person name="Weinstock G."/>
            <person name="Sodergren E."/>
            <person name="Clifton S."/>
            <person name="Fulton L."/>
            <person name="Fulton B."/>
            <person name="Courtney L."/>
            <person name="Fronick C."/>
            <person name="Harrison M."/>
            <person name="Strong C."/>
            <person name="Farmer C."/>
            <person name="Delahaunty K."/>
            <person name="Markovic C."/>
            <person name="Hall O."/>
            <person name="Minx P."/>
            <person name="Tomlinson C."/>
            <person name="Mitreva M."/>
            <person name="Nelson J."/>
            <person name="Hou S."/>
            <person name="Wollam A."/>
            <person name="Pepin K.H."/>
            <person name="Johnson M."/>
            <person name="Bhonagiri V."/>
            <person name="Nash W.E."/>
            <person name="Warren W."/>
            <person name="Chinwalla A."/>
            <person name="Mardis E.R."/>
            <person name="Wilson R.K."/>
        </authorList>
    </citation>
    <scope>NUCLEOTIDE SEQUENCE [LARGE SCALE GENOMIC DNA]</scope>
    <source>
        <strain evidence="5">DSM 14469</strain>
    </source>
</reference>
<evidence type="ECO:0000256" key="2">
    <source>
        <dbReference type="ARBA" id="ARBA00023004"/>
    </source>
</evidence>
<keyword evidence="1" id="KW-0479">Metal-binding</keyword>
<dbReference type="GO" id="GO:0051536">
    <property type="term" value="F:iron-sulfur cluster binding"/>
    <property type="evidence" value="ECO:0007669"/>
    <property type="project" value="UniProtKB-KW"/>
</dbReference>
<dbReference type="RefSeq" id="WP_006861381.1">
    <property type="nucleotide sequence ID" value="NZ_ACCL02000006.1"/>
</dbReference>
<dbReference type="InterPro" id="IPR007525">
    <property type="entry name" value="FrhB_FdhB_C"/>
</dbReference>
<dbReference type="AlphaFoldDB" id="C6LDH8"/>
<dbReference type="SUPFAM" id="SSF54862">
    <property type="entry name" value="4Fe-4S ferredoxins"/>
    <property type="match status" value="1"/>
</dbReference>
<dbReference type="Gene3D" id="3.30.70.20">
    <property type="match status" value="1"/>
</dbReference>
<protein>
    <submittedName>
        <fullName evidence="5">4Fe-4S binding domain protein</fullName>
    </submittedName>
</protein>
<dbReference type="Pfam" id="PF04432">
    <property type="entry name" value="FrhB_FdhB_C"/>
    <property type="match status" value="1"/>
</dbReference>
<dbReference type="STRING" id="168384.SAMN05660368_01534"/>
<feature type="domain" description="4Fe-4S ferredoxin-type" evidence="4">
    <location>
        <begin position="34"/>
        <end position="63"/>
    </location>
</feature>
<dbReference type="OrthoDB" id="430408at2"/>
<evidence type="ECO:0000259" key="4">
    <source>
        <dbReference type="PROSITE" id="PS51379"/>
    </source>
</evidence>
<accession>C6LDH8</accession>
<dbReference type="InterPro" id="IPR052977">
    <property type="entry name" value="Polyferredoxin-like_ET"/>
</dbReference>
<name>C6LDH8_9FIRM</name>
<keyword evidence="2" id="KW-0408">Iron</keyword>
<dbReference type="PROSITE" id="PS00198">
    <property type="entry name" value="4FE4S_FER_1"/>
    <property type="match status" value="1"/>
</dbReference>
<dbReference type="eggNOG" id="COG1035">
    <property type="taxonomic scope" value="Bacteria"/>
</dbReference>